<dbReference type="PROSITE" id="PS00086">
    <property type="entry name" value="CYTOCHROME_P450"/>
    <property type="match status" value="1"/>
</dbReference>
<evidence type="ECO:0000313" key="11">
    <source>
        <dbReference type="Proteomes" id="UP000053342"/>
    </source>
</evidence>
<dbReference type="GO" id="GO:0020037">
    <property type="term" value="F:heme binding"/>
    <property type="evidence" value="ECO:0007669"/>
    <property type="project" value="InterPro"/>
</dbReference>
<evidence type="ECO:0000256" key="5">
    <source>
        <dbReference type="ARBA" id="ARBA00023004"/>
    </source>
</evidence>
<dbReference type="InterPro" id="IPR002401">
    <property type="entry name" value="Cyt_P450_E_grp-I"/>
</dbReference>
<dbReference type="PANTHER" id="PTHR24305">
    <property type="entry name" value="CYTOCHROME P450"/>
    <property type="match status" value="1"/>
</dbReference>
<dbReference type="InterPro" id="IPR036396">
    <property type="entry name" value="Cyt_P450_sf"/>
</dbReference>
<dbReference type="HOGENOM" id="CLU_001570_14_0_1"/>
<feature type="transmembrane region" description="Helical" evidence="9">
    <location>
        <begin position="16"/>
        <end position="36"/>
    </location>
</feature>
<dbReference type="SUPFAM" id="SSF48264">
    <property type="entry name" value="Cytochrome P450"/>
    <property type="match status" value="1"/>
</dbReference>
<feature type="binding site" description="axial binding residue" evidence="7">
    <location>
        <position position="466"/>
    </location>
    <ligand>
        <name>heme</name>
        <dbReference type="ChEBI" id="CHEBI:30413"/>
    </ligand>
    <ligandPart>
        <name>Fe</name>
        <dbReference type="ChEBI" id="CHEBI:18248"/>
    </ligandPart>
</feature>
<dbReference type="PANTHER" id="PTHR24305:SF232">
    <property type="entry name" value="P450, PUTATIVE (EUROFUNG)-RELATED"/>
    <property type="match status" value="1"/>
</dbReference>
<dbReference type="VEuPathDB" id="FungiDB:PV06_11485"/>
<dbReference type="GO" id="GO:0005506">
    <property type="term" value="F:iron ion binding"/>
    <property type="evidence" value="ECO:0007669"/>
    <property type="project" value="InterPro"/>
</dbReference>
<protein>
    <recommendedName>
        <fullName evidence="12">Cytochrome P450 oxidoreductase</fullName>
    </recommendedName>
</protein>
<name>A0A0D2CYW9_9EURO</name>
<dbReference type="STRING" id="215243.A0A0D2CYW9"/>
<sequence>MAATSNVSSSMKHVAVTYPVLLVSLVSVLLVLSLVFNKFKRGLRNIPGPPLAAYTGLWRLCDVAKGQSHATASQIHGKYGPVVRIGPNHVSIGNPAMIPIIYGIKESFTKTAFYPIQSMSWKKRPVLNLFSTRDPEYNRIEKRKVGAAYSFPSLLQSEAAIDSCIDFFMDRLGDFASRGESVDLGDWLEYFAFDIVGELTFASKMGFMEQGKDLDAMMEGNKGFLAYAAVSGQIPAIHKALLGNPLLARLMPSMETWNPVLLFTLKVINGRAAAKRGGQQTKAPVEAHDMLSRWEKVKSIDPLEMTLRDMVLHVSTNIFAGVDTTSIALRAIVYYLSRHPKCMDRLVTEIDTADKAGELSHPIKYKEATTVLPYLGAVIKEAMRLHPSVGMLLERHVPAEGLSIEGYEIPAGTIVGINPWVTNRSPAFGTDPDRFNPDRWLTADEEQLKHMDNLWEFTFGSGSRKCLGRNMAMIEIHKVIPELLRQYHVELTHPEQDWSVSNYWFTFQKGLICNLERR</sequence>
<dbReference type="PRINTS" id="PR00385">
    <property type="entry name" value="P450"/>
</dbReference>
<dbReference type="GeneID" id="27363559"/>
<dbReference type="InterPro" id="IPR001128">
    <property type="entry name" value="Cyt_P450"/>
</dbReference>
<keyword evidence="7 8" id="KW-0349">Heme</keyword>
<proteinExistence type="inferred from homology"/>
<dbReference type="InterPro" id="IPR050121">
    <property type="entry name" value="Cytochrome_P450_monoxygenase"/>
</dbReference>
<dbReference type="FunFam" id="1.10.630.10:FF:000050">
    <property type="entry name" value="Cytochrome P450 monooxygenase"/>
    <property type="match status" value="1"/>
</dbReference>
<keyword evidence="4 8" id="KW-0560">Oxidoreductase</keyword>
<evidence type="ECO:0000256" key="1">
    <source>
        <dbReference type="ARBA" id="ARBA00001971"/>
    </source>
</evidence>
<dbReference type="EMBL" id="KN847366">
    <property type="protein sequence ID" value="KIW36238.1"/>
    <property type="molecule type" value="Genomic_DNA"/>
</dbReference>
<keyword evidence="3 7" id="KW-0479">Metal-binding</keyword>
<dbReference type="AlphaFoldDB" id="A0A0D2CYW9"/>
<evidence type="ECO:0000313" key="10">
    <source>
        <dbReference type="EMBL" id="KIW36238.1"/>
    </source>
</evidence>
<evidence type="ECO:0000256" key="6">
    <source>
        <dbReference type="ARBA" id="ARBA00023033"/>
    </source>
</evidence>
<dbReference type="Gene3D" id="1.10.630.10">
    <property type="entry name" value="Cytochrome P450"/>
    <property type="match status" value="1"/>
</dbReference>
<keyword evidence="9" id="KW-0812">Transmembrane</keyword>
<keyword evidence="11" id="KW-1185">Reference proteome</keyword>
<keyword evidence="9" id="KW-1133">Transmembrane helix</keyword>
<dbReference type="GO" id="GO:0004497">
    <property type="term" value="F:monooxygenase activity"/>
    <property type="evidence" value="ECO:0007669"/>
    <property type="project" value="UniProtKB-KW"/>
</dbReference>
<dbReference type="GO" id="GO:0016705">
    <property type="term" value="F:oxidoreductase activity, acting on paired donors, with incorporation or reduction of molecular oxygen"/>
    <property type="evidence" value="ECO:0007669"/>
    <property type="project" value="InterPro"/>
</dbReference>
<evidence type="ECO:0000256" key="7">
    <source>
        <dbReference type="PIRSR" id="PIRSR602401-1"/>
    </source>
</evidence>
<comment type="similarity">
    <text evidence="2 8">Belongs to the cytochrome P450 family.</text>
</comment>
<evidence type="ECO:0000256" key="4">
    <source>
        <dbReference type="ARBA" id="ARBA00023002"/>
    </source>
</evidence>
<evidence type="ECO:0000256" key="9">
    <source>
        <dbReference type="SAM" id="Phobius"/>
    </source>
</evidence>
<comment type="cofactor">
    <cofactor evidence="1 7">
        <name>heme</name>
        <dbReference type="ChEBI" id="CHEBI:30413"/>
    </cofactor>
</comment>
<keyword evidence="9" id="KW-0472">Membrane</keyword>
<dbReference type="Pfam" id="PF00067">
    <property type="entry name" value="p450"/>
    <property type="match status" value="1"/>
</dbReference>
<reference evidence="10 11" key="1">
    <citation type="submission" date="2015-01" db="EMBL/GenBank/DDBJ databases">
        <title>The Genome Sequence of Exophiala oligosperma CBS72588.</title>
        <authorList>
            <consortium name="The Broad Institute Genomics Platform"/>
            <person name="Cuomo C."/>
            <person name="de Hoog S."/>
            <person name="Gorbushina A."/>
            <person name="Stielow B."/>
            <person name="Teixiera M."/>
            <person name="Abouelleil A."/>
            <person name="Chapman S.B."/>
            <person name="Priest M."/>
            <person name="Young S.K."/>
            <person name="Wortman J."/>
            <person name="Nusbaum C."/>
            <person name="Birren B."/>
        </authorList>
    </citation>
    <scope>NUCLEOTIDE SEQUENCE [LARGE SCALE GENOMIC DNA]</scope>
    <source>
        <strain evidence="10 11">CBS 72588</strain>
    </source>
</reference>
<gene>
    <name evidence="10" type="ORF">PV06_11485</name>
</gene>
<evidence type="ECO:0000256" key="3">
    <source>
        <dbReference type="ARBA" id="ARBA00022723"/>
    </source>
</evidence>
<keyword evidence="5 7" id="KW-0408">Iron</keyword>
<dbReference type="PRINTS" id="PR00463">
    <property type="entry name" value="EP450I"/>
</dbReference>
<dbReference type="CDD" id="cd11060">
    <property type="entry name" value="CYP57A1-like"/>
    <property type="match status" value="1"/>
</dbReference>
<evidence type="ECO:0000256" key="2">
    <source>
        <dbReference type="ARBA" id="ARBA00010617"/>
    </source>
</evidence>
<dbReference type="Proteomes" id="UP000053342">
    <property type="component" value="Unassembled WGS sequence"/>
</dbReference>
<dbReference type="InterPro" id="IPR017972">
    <property type="entry name" value="Cyt_P450_CS"/>
</dbReference>
<keyword evidence="6 8" id="KW-0503">Monooxygenase</keyword>
<dbReference type="OrthoDB" id="3934656at2759"/>
<organism evidence="10 11">
    <name type="scientific">Exophiala oligosperma</name>
    <dbReference type="NCBI Taxonomy" id="215243"/>
    <lineage>
        <taxon>Eukaryota</taxon>
        <taxon>Fungi</taxon>
        <taxon>Dikarya</taxon>
        <taxon>Ascomycota</taxon>
        <taxon>Pezizomycotina</taxon>
        <taxon>Eurotiomycetes</taxon>
        <taxon>Chaetothyriomycetidae</taxon>
        <taxon>Chaetothyriales</taxon>
        <taxon>Herpotrichiellaceae</taxon>
        <taxon>Exophiala</taxon>
    </lineage>
</organism>
<evidence type="ECO:0000256" key="8">
    <source>
        <dbReference type="RuleBase" id="RU000461"/>
    </source>
</evidence>
<dbReference type="RefSeq" id="XP_016256454.1">
    <property type="nucleotide sequence ID" value="XM_016413171.1"/>
</dbReference>
<accession>A0A0D2CYW9</accession>
<evidence type="ECO:0008006" key="12">
    <source>
        <dbReference type="Google" id="ProtNLM"/>
    </source>
</evidence>